<dbReference type="Pfam" id="PF13472">
    <property type="entry name" value="Lipase_GDSL_2"/>
    <property type="match status" value="1"/>
</dbReference>
<dbReference type="RefSeq" id="WP_119423941.1">
    <property type="nucleotide sequence ID" value="NZ_JBHOFJ010000001.1"/>
</dbReference>
<comment type="caution">
    <text evidence="2">The sequence shown here is derived from an EMBL/GenBank/DDBJ whole genome shotgun (WGS) entry which is preliminary data.</text>
</comment>
<protein>
    <submittedName>
        <fullName evidence="2">Lysophospholipase</fullName>
    </submittedName>
</protein>
<dbReference type="Gene3D" id="3.40.50.1110">
    <property type="entry name" value="SGNH hydrolase"/>
    <property type="match status" value="1"/>
</dbReference>
<name>A0A399JKJ9_9MICC</name>
<dbReference type="Proteomes" id="UP000265419">
    <property type="component" value="Unassembled WGS sequence"/>
</dbReference>
<dbReference type="AlphaFoldDB" id="A0A399JKJ9"/>
<evidence type="ECO:0000313" key="2">
    <source>
        <dbReference type="EMBL" id="RII43036.1"/>
    </source>
</evidence>
<dbReference type="InterPro" id="IPR013830">
    <property type="entry name" value="SGNH_hydro"/>
</dbReference>
<dbReference type="InterPro" id="IPR036514">
    <property type="entry name" value="SGNH_hydro_sf"/>
</dbReference>
<proteinExistence type="predicted"/>
<accession>A0A399JKJ9</accession>
<keyword evidence="3" id="KW-1185">Reference proteome</keyword>
<evidence type="ECO:0000313" key="3">
    <source>
        <dbReference type="Proteomes" id="UP000265419"/>
    </source>
</evidence>
<gene>
    <name evidence="2" type="ORF">DWB68_04450</name>
</gene>
<feature type="domain" description="SGNH hydrolase-type esterase" evidence="1">
    <location>
        <begin position="10"/>
        <end position="171"/>
    </location>
</feature>
<sequence>METRTLRLVAIGDELLAGHGDQRALGWFGRVLAKTPGESLRLDPYVLASPAETTEELAERWLVEAQRRFDPDGDNRLVVALSGADEAAGLSTARSRLNLANILDAATQLSLSAFVVGPPPTLDANRNARLGQLSAAFGDVTTRRNHFYVDTFSPLEHHEQWRADLAAHDGIPAQQGHGLMAWLVLHRGWYPWLGVAAPTA</sequence>
<evidence type="ECO:0000259" key="1">
    <source>
        <dbReference type="Pfam" id="PF13472"/>
    </source>
</evidence>
<reference evidence="2 3" key="1">
    <citation type="submission" date="2018-07" db="EMBL/GenBank/DDBJ databases">
        <title>Arthrobacter sp. nov., isolated from raw cow's milk with high bacterial count.</title>
        <authorList>
            <person name="Hahne J."/>
            <person name="Isele D."/>
            <person name="Lipski A."/>
        </authorList>
    </citation>
    <scope>NUCLEOTIDE SEQUENCE [LARGE SCALE GENOMIC DNA]</scope>
    <source>
        <strain evidence="2 3">JZ R-35</strain>
    </source>
</reference>
<dbReference type="EMBL" id="QQXK01000006">
    <property type="protein sequence ID" value="RII43036.1"/>
    <property type="molecule type" value="Genomic_DNA"/>
</dbReference>
<organism evidence="2 3">
    <name type="scientific">Galactobacter valiniphilus</name>
    <dbReference type="NCBI Taxonomy" id="2676122"/>
    <lineage>
        <taxon>Bacteria</taxon>
        <taxon>Bacillati</taxon>
        <taxon>Actinomycetota</taxon>
        <taxon>Actinomycetes</taxon>
        <taxon>Micrococcales</taxon>
        <taxon>Micrococcaceae</taxon>
        <taxon>Galactobacter</taxon>
    </lineage>
</organism>
<dbReference type="SUPFAM" id="SSF52266">
    <property type="entry name" value="SGNH hydrolase"/>
    <property type="match status" value="1"/>
</dbReference>